<dbReference type="AlphaFoldDB" id="A0A162F045"/>
<comment type="caution">
    <text evidence="1">The sequence shown here is derived from an EMBL/GenBank/DDBJ whole genome shotgun (WGS) entry which is preliminary data.</text>
</comment>
<protein>
    <submittedName>
        <fullName evidence="1">Uncharacterized protein</fullName>
    </submittedName>
</protein>
<gene>
    <name evidence="1" type="ORF">APZ42_004665</name>
</gene>
<reference evidence="1 2" key="1">
    <citation type="submission" date="2016-03" db="EMBL/GenBank/DDBJ databases">
        <title>EvidentialGene: Evidence-directed Construction of Genes on Genomes.</title>
        <authorList>
            <person name="Gilbert D.G."/>
            <person name="Choi J.-H."/>
            <person name="Mockaitis K."/>
            <person name="Colbourne J."/>
            <person name="Pfrender M."/>
        </authorList>
    </citation>
    <scope>NUCLEOTIDE SEQUENCE [LARGE SCALE GENOMIC DNA]</scope>
    <source>
        <strain evidence="1 2">Xinb3</strain>
        <tissue evidence="1">Complete organism</tissue>
    </source>
</reference>
<feature type="non-terminal residue" evidence="1">
    <location>
        <position position="1"/>
    </location>
</feature>
<name>A0A162F045_9CRUS</name>
<dbReference type="Proteomes" id="UP000076858">
    <property type="component" value="Unassembled WGS sequence"/>
</dbReference>
<evidence type="ECO:0000313" key="2">
    <source>
        <dbReference type="Proteomes" id="UP000076858"/>
    </source>
</evidence>
<keyword evidence="2" id="KW-1185">Reference proteome</keyword>
<organism evidence="1 2">
    <name type="scientific">Daphnia magna</name>
    <dbReference type="NCBI Taxonomy" id="35525"/>
    <lineage>
        <taxon>Eukaryota</taxon>
        <taxon>Metazoa</taxon>
        <taxon>Ecdysozoa</taxon>
        <taxon>Arthropoda</taxon>
        <taxon>Crustacea</taxon>
        <taxon>Branchiopoda</taxon>
        <taxon>Diplostraca</taxon>
        <taxon>Cladocera</taxon>
        <taxon>Anomopoda</taxon>
        <taxon>Daphniidae</taxon>
        <taxon>Daphnia</taxon>
    </lineage>
</organism>
<accession>A0A162F045</accession>
<evidence type="ECO:0000313" key="1">
    <source>
        <dbReference type="EMBL" id="KZR99452.1"/>
    </source>
</evidence>
<sequence>WYNRTNLLFFRLRDSSKYRSPNRTFTRTARLPSVLCNVRHRTNMQEDDSSSSEFTTSGRLSLSSLSLLGLLLPIIPSDAGLAIDMSSSQLAVLKFDC</sequence>
<dbReference type="EMBL" id="LRGB01013585">
    <property type="protein sequence ID" value="KZR99452.1"/>
    <property type="molecule type" value="Genomic_DNA"/>
</dbReference>
<feature type="non-terminal residue" evidence="1">
    <location>
        <position position="97"/>
    </location>
</feature>
<proteinExistence type="predicted"/>